<proteinExistence type="predicted"/>
<feature type="domain" description="Transposase DDE" evidence="1">
    <location>
        <begin position="21"/>
        <end position="94"/>
    </location>
</feature>
<accession>A0A2G8SYI6</accession>
<dbReference type="OrthoDB" id="476248at2"/>
<gene>
    <name evidence="2" type="ORF">CR103_16310</name>
</gene>
<evidence type="ECO:0000259" key="1">
    <source>
        <dbReference type="Pfam" id="PF13701"/>
    </source>
</evidence>
<protein>
    <recommendedName>
        <fullName evidence="1">Transposase DDE domain-containing protein</fullName>
    </recommendedName>
</protein>
<comment type="caution">
    <text evidence="2">The sequence shown here is derived from an EMBL/GenBank/DDBJ whole genome shotgun (WGS) entry which is preliminary data.</text>
</comment>
<dbReference type="InterPro" id="IPR025668">
    <property type="entry name" value="Tnp_DDE_dom"/>
</dbReference>
<dbReference type="Pfam" id="PF13701">
    <property type="entry name" value="DDE_Tnp_1_4"/>
    <property type="match status" value="1"/>
</dbReference>
<dbReference type="AlphaFoldDB" id="A0A2G8SYI6"/>
<dbReference type="EMBL" id="PDOB01000029">
    <property type="protein sequence ID" value="PIL38792.1"/>
    <property type="molecule type" value="Genomic_DNA"/>
</dbReference>
<organism evidence="2 3">
    <name type="scientific">Massilia psychrophila</name>
    <dbReference type="NCBI Taxonomy" id="1603353"/>
    <lineage>
        <taxon>Bacteria</taxon>
        <taxon>Pseudomonadati</taxon>
        <taxon>Pseudomonadota</taxon>
        <taxon>Betaproteobacteria</taxon>
        <taxon>Burkholderiales</taxon>
        <taxon>Oxalobacteraceae</taxon>
        <taxon>Telluria group</taxon>
        <taxon>Massilia</taxon>
    </lineage>
</organism>
<dbReference type="Proteomes" id="UP000228593">
    <property type="component" value="Unassembled WGS sequence"/>
</dbReference>
<evidence type="ECO:0000313" key="3">
    <source>
        <dbReference type="Proteomes" id="UP000228593"/>
    </source>
</evidence>
<sequence length="107" mass="11812">MPEMNFKPEQLRFAPIPGFLVRADFEGGALSSDVGPLLLNGIDRQIGLTKRLSGALTDRRHASDVTHSQHDILTQRVYQIASGYEDGNDCTALHRHGCPRPDTRPCS</sequence>
<reference evidence="2 3" key="1">
    <citation type="submission" date="2017-10" db="EMBL/GenBank/DDBJ databases">
        <title>Massilia psychrophilum sp. nov., a novel purple-pigmented bacterium isolated from Tianshan glacier, Xinjiang Municipality, China.</title>
        <authorList>
            <person name="Wang H."/>
        </authorList>
    </citation>
    <scope>NUCLEOTIDE SEQUENCE [LARGE SCALE GENOMIC DNA]</scope>
    <source>
        <strain evidence="2 3">JCM 30813</strain>
    </source>
</reference>
<evidence type="ECO:0000313" key="2">
    <source>
        <dbReference type="EMBL" id="PIL38792.1"/>
    </source>
</evidence>
<name>A0A2G8SYI6_9BURK</name>
<keyword evidence="3" id="KW-1185">Reference proteome</keyword>